<evidence type="ECO:0000313" key="2">
    <source>
        <dbReference type="Proteomes" id="UP000784294"/>
    </source>
</evidence>
<proteinExistence type="predicted"/>
<sequence>MANGAEQWRMLTSDGRLYFLDSDDFGPLGLEQIATVMAKPSWGKPGPSGMIRSGRTLMERKDGRQNIGAKSDSGFVDQNNPALSGVPDEVGIMGPLPFSQRRQPFVAATYISKLRCVSKKVGFADLNSPFGKLYGVIQIVGSPKAMP</sequence>
<organism evidence="1 2">
    <name type="scientific">Protopolystoma xenopodis</name>
    <dbReference type="NCBI Taxonomy" id="117903"/>
    <lineage>
        <taxon>Eukaryota</taxon>
        <taxon>Metazoa</taxon>
        <taxon>Spiralia</taxon>
        <taxon>Lophotrochozoa</taxon>
        <taxon>Platyhelminthes</taxon>
        <taxon>Monogenea</taxon>
        <taxon>Polyopisthocotylea</taxon>
        <taxon>Polystomatidea</taxon>
        <taxon>Polystomatidae</taxon>
        <taxon>Protopolystoma</taxon>
    </lineage>
</organism>
<keyword evidence="2" id="KW-1185">Reference proteome</keyword>
<accession>A0A3S5ACX3</accession>
<dbReference type="AlphaFoldDB" id="A0A3S5ACX3"/>
<dbReference type="Proteomes" id="UP000784294">
    <property type="component" value="Unassembled WGS sequence"/>
</dbReference>
<name>A0A3S5ACX3_9PLAT</name>
<reference evidence="1" key="1">
    <citation type="submission" date="2018-11" db="EMBL/GenBank/DDBJ databases">
        <authorList>
            <consortium name="Pathogen Informatics"/>
        </authorList>
    </citation>
    <scope>NUCLEOTIDE SEQUENCE</scope>
</reference>
<dbReference type="OrthoDB" id="447953at2759"/>
<gene>
    <name evidence="1" type="ORF">PXEA_LOCUS6624</name>
</gene>
<comment type="caution">
    <text evidence="1">The sequence shown here is derived from an EMBL/GenBank/DDBJ whole genome shotgun (WGS) entry which is preliminary data.</text>
</comment>
<dbReference type="EMBL" id="CAAALY010016972">
    <property type="protein sequence ID" value="VEL13184.1"/>
    <property type="molecule type" value="Genomic_DNA"/>
</dbReference>
<evidence type="ECO:0000313" key="1">
    <source>
        <dbReference type="EMBL" id="VEL13184.1"/>
    </source>
</evidence>
<protein>
    <submittedName>
        <fullName evidence="1">Uncharacterized protein</fullName>
    </submittedName>
</protein>